<reference evidence="3 4" key="1">
    <citation type="submission" date="2019-03" db="EMBL/GenBank/DDBJ databases">
        <title>Thermus tengchongensis species for the arsenic transformation mechanism.</title>
        <authorList>
            <person name="Yuan G.C."/>
        </authorList>
    </citation>
    <scope>NUCLEOTIDE SEQUENCE [LARGE SCALE GENOMIC DNA]</scope>
    <source>
        <strain evidence="3 4">15W</strain>
    </source>
</reference>
<evidence type="ECO:0000256" key="1">
    <source>
        <dbReference type="ARBA" id="ARBA00022741"/>
    </source>
</evidence>
<dbReference type="SUPFAM" id="SSF52540">
    <property type="entry name" value="P-loop containing nucleoside triphosphate hydrolases"/>
    <property type="match status" value="1"/>
</dbReference>
<organism evidence="3 4">
    <name type="scientific">Thermus tengchongensis</name>
    <dbReference type="NCBI Taxonomy" id="1214928"/>
    <lineage>
        <taxon>Bacteria</taxon>
        <taxon>Thermotogati</taxon>
        <taxon>Deinococcota</taxon>
        <taxon>Deinococci</taxon>
        <taxon>Thermales</taxon>
        <taxon>Thermaceae</taxon>
        <taxon>Thermus</taxon>
    </lineage>
</organism>
<evidence type="ECO:0000256" key="2">
    <source>
        <dbReference type="ARBA" id="ARBA00023134"/>
    </source>
</evidence>
<dbReference type="CDD" id="cd00882">
    <property type="entry name" value="Ras_like_GTPase"/>
    <property type="match status" value="1"/>
</dbReference>
<dbReference type="PANTHER" id="PTHR42708:SF1">
    <property type="entry name" value="GLIDING MOTILITY PROTEIN MGLA"/>
    <property type="match status" value="1"/>
</dbReference>
<dbReference type="InterPro" id="IPR006689">
    <property type="entry name" value="Small_GTPase_ARF/SAR"/>
</dbReference>
<evidence type="ECO:0000313" key="3">
    <source>
        <dbReference type="EMBL" id="TFU27534.1"/>
    </source>
</evidence>
<dbReference type="EMBL" id="SJZF01000002">
    <property type="protein sequence ID" value="TFU27534.1"/>
    <property type="molecule type" value="Genomic_DNA"/>
</dbReference>
<proteinExistence type="predicted"/>
<gene>
    <name evidence="3" type="ORF">E0687_02015</name>
</gene>
<comment type="caution">
    <text evidence="3">The sequence shown here is derived from an EMBL/GenBank/DDBJ whole genome shotgun (WGS) entry which is preliminary data.</text>
</comment>
<dbReference type="Proteomes" id="UP000297668">
    <property type="component" value="Unassembled WGS sequence"/>
</dbReference>
<evidence type="ECO:0000313" key="4">
    <source>
        <dbReference type="Proteomes" id="UP000297668"/>
    </source>
</evidence>
<dbReference type="GO" id="GO:0005525">
    <property type="term" value="F:GTP binding"/>
    <property type="evidence" value="ECO:0007669"/>
    <property type="project" value="UniProtKB-KW"/>
</dbReference>
<keyword evidence="2" id="KW-0342">GTP-binding</keyword>
<dbReference type="GO" id="GO:0003924">
    <property type="term" value="F:GTPase activity"/>
    <property type="evidence" value="ECO:0007669"/>
    <property type="project" value="InterPro"/>
</dbReference>
<dbReference type="Gene3D" id="3.40.50.300">
    <property type="entry name" value="P-loop containing nucleotide triphosphate hydrolases"/>
    <property type="match status" value="1"/>
</dbReference>
<accession>A0A4Y9FEB8</accession>
<dbReference type="PRINTS" id="PR00449">
    <property type="entry name" value="RASTRNSFRMNG"/>
</dbReference>
<dbReference type="PANTHER" id="PTHR42708">
    <property type="entry name" value="ATP/GTP-BINDING PROTEIN-RELATED"/>
    <property type="match status" value="1"/>
</dbReference>
<dbReference type="AlphaFoldDB" id="A0A4Y9FEB8"/>
<dbReference type="Pfam" id="PF00025">
    <property type="entry name" value="Arf"/>
    <property type="match status" value="1"/>
</dbReference>
<protein>
    <submittedName>
        <fullName evidence="3">Gliding-motility protein MglA</fullName>
    </submittedName>
</protein>
<name>A0A4Y9FEB8_9DEIN</name>
<keyword evidence="1" id="KW-0547">Nucleotide-binding</keyword>
<dbReference type="InterPro" id="IPR052705">
    <property type="entry name" value="Gliding_Motility_GTPase"/>
</dbReference>
<sequence length="195" mass="21921">MSTINFANREINFKIVYYGPGLSGKTTNLKWIYSKIPEGRKGEMVSLATEDERTLFFDFLPLDLGEVKGFKTRFHLYTVPGQVFYNASRKLILRGVDGIVFVADSAPNRLRANAESMRNMRENLAEYGLKVEDIPVVLQVNKRDLPDALPVEMVQAVVDPESRFPVFEAVATEGKGVFETLKEVSRQVLARVGST</sequence>
<dbReference type="InterPro" id="IPR027417">
    <property type="entry name" value="P-loop_NTPase"/>
</dbReference>
<dbReference type="RefSeq" id="WP_135259515.1">
    <property type="nucleotide sequence ID" value="NZ_SJZF01000002.1"/>
</dbReference>